<name>E8M4F2_PHOS4</name>
<proteinExistence type="inferred from homology"/>
<dbReference type="eggNOG" id="ENOG5030IQ1">
    <property type="taxonomic scope" value="Bacteria"/>
</dbReference>
<sequence>MSEQFGDFYSGSLEYQDLLQREFEGNNFVELDITDSSKSEISITQINSGLGPNKSKVIQRRVYSSSASIDQYGSNNIALIEQKNGQYNNASIRQNGTGYKGIIIQDGSFNEAQLTQCDLSECAKENHGGEVSILQQNDHNVAIIIDNTSSSYGVQQNGGDSIFINNNMNRGIYVKQ</sequence>
<dbReference type="InterPro" id="IPR009742">
    <property type="entry name" value="Curlin_rpt"/>
</dbReference>
<accession>E8M4F2</accession>
<dbReference type="OrthoDB" id="5877699at2"/>
<dbReference type="Pfam" id="PF07012">
    <property type="entry name" value="Curlin_rpt"/>
    <property type="match status" value="1"/>
</dbReference>
<reference evidence="3 4" key="1">
    <citation type="journal article" date="2012" name="Int. J. Syst. Evol. Microbiol.">
        <title>Vibrio caribbeanicus sp. nov., isolated from the marine sponge Scleritoderma cyanea.</title>
        <authorList>
            <person name="Hoffmann M."/>
            <person name="Monday S.R."/>
            <person name="Allard M.W."/>
            <person name="Strain E.A."/>
            <person name="Whittaker P."/>
            <person name="Naum M."/>
            <person name="McCarthy P.J."/>
            <person name="Lopez J.V."/>
            <person name="Fischer M."/>
            <person name="Brown E.W."/>
        </authorList>
    </citation>
    <scope>NUCLEOTIDE SEQUENCE [LARGE SCALE GENOMIC DNA]</scope>
    <source>
        <strain evidence="4">DSMZ 21326</strain>
    </source>
</reference>
<gene>
    <name evidence="3" type="ORF">VISI1226_06698</name>
</gene>
<dbReference type="RefSeq" id="WP_008075143.1">
    <property type="nucleotide sequence ID" value="NZ_AEVT01000031.1"/>
</dbReference>
<keyword evidence="2" id="KW-0732">Signal</keyword>
<evidence type="ECO:0000256" key="2">
    <source>
        <dbReference type="ARBA" id="ARBA00022729"/>
    </source>
</evidence>
<protein>
    <submittedName>
        <fullName evidence="3">Minor curlin subunit CsgB</fullName>
    </submittedName>
</protein>
<comment type="similarity">
    <text evidence="1">Belongs to the CsgA/CsgB family.</text>
</comment>
<dbReference type="EMBL" id="AEVT01000031">
    <property type="protein sequence ID" value="EGA71190.1"/>
    <property type="molecule type" value="Genomic_DNA"/>
</dbReference>
<evidence type="ECO:0000313" key="3">
    <source>
        <dbReference type="EMBL" id="EGA71190.1"/>
    </source>
</evidence>
<organism evidence="3 4">
    <name type="scientific">Vibrio sinaloensis DSM 21326</name>
    <dbReference type="NCBI Taxonomy" id="945550"/>
    <lineage>
        <taxon>Bacteria</taxon>
        <taxon>Pseudomonadati</taxon>
        <taxon>Pseudomonadota</taxon>
        <taxon>Gammaproteobacteria</taxon>
        <taxon>Vibrionales</taxon>
        <taxon>Vibrionaceae</taxon>
        <taxon>Vibrio</taxon>
        <taxon>Vibrio oreintalis group</taxon>
    </lineage>
</organism>
<dbReference type="GO" id="GO:0009289">
    <property type="term" value="C:pilus"/>
    <property type="evidence" value="ECO:0007669"/>
    <property type="project" value="InterPro"/>
</dbReference>
<evidence type="ECO:0000313" key="4">
    <source>
        <dbReference type="Proteomes" id="UP000006228"/>
    </source>
</evidence>
<dbReference type="GeneID" id="95568507"/>
<dbReference type="GO" id="GO:0007155">
    <property type="term" value="P:cell adhesion"/>
    <property type="evidence" value="ECO:0007669"/>
    <property type="project" value="InterPro"/>
</dbReference>
<dbReference type="AlphaFoldDB" id="E8M4F2"/>
<dbReference type="Proteomes" id="UP000006228">
    <property type="component" value="Unassembled WGS sequence"/>
</dbReference>
<evidence type="ECO:0000256" key="1">
    <source>
        <dbReference type="ARBA" id="ARBA00009766"/>
    </source>
</evidence>
<comment type="caution">
    <text evidence="3">The sequence shown here is derived from an EMBL/GenBank/DDBJ whole genome shotgun (WGS) entry which is preliminary data.</text>
</comment>